<accession>A0A2R4WZY8</accession>
<dbReference type="RefSeq" id="WP_108381448.1">
    <property type="nucleotide sequence ID" value="NZ_CP028858.1"/>
</dbReference>
<name>A0A2R4WZY8_9EURY</name>
<dbReference type="GeneID" id="36511809"/>
<proteinExistence type="predicted"/>
<gene>
    <name evidence="4" type="ORF">HARCEL1_04840</name>
</gene>
<dbReference type="AlphaFoldDB" id="A0A2R4WZY8"/>
<feature type="transmembrane region" description="Helical" evidence="2">
    <location>
        <begin position="220"/>
        <end position="244"/>
    </location>
</feature>
<dbReference type="InterPro" id="IPR055767">
    <property type="entry name" value="DUF7343"/>
</dbReference>
<evidence type="ECO:0000256" key="1">
    <source>
        <dbReference type="SAM" id="MobiDB-lite"/>
    </source>
</evidence>
<feature type="region of interest" description="Disordered" evidence="1">
    <location>
        <begin position="249"/>
        <end position="271"/>
    </location>
</feature>
<keyword evidence="2" id="KW-0472">Membrane</keyword>
<evidence type="ECO:0000256" key="2">
    <source>
        <dbReference type="SAM" id="Phobius"/>
    </source>
</evidence>
<sequence length="346" mass="36643">MVEDCTDRRCRRHLAIVTIVLLVGGVAGPPVAATAEPTLFAPPTESVDRATVTVQVGSNGSTTVTVAYAQRLPNETAIERFRSSSTPLFAETERLATQTLDRIEDRTGRSTSVAVIDRESRIATGGGLQTEGVRSIQFRVRGLTTEAAATDELAVEIPVQIALSNDHRLVVETGAGLALQSATPEPSAASNTTAEYVGPRTLDGLTIETRQIATDDRRGLATTGALAVAGLMALVVALLVGWWVRRSPSDEESEAEPPAPPTTDPEHLPDDRRVIGLLEDADGRMKQTAIVEATGWSKSKTSMVLSGMADDEQIFKLKVGRENIVCLPEAVPEGVGGPTGNANDSQ</sequence>
<keyword evidence="2" id="KW-1133">Transmembrane helix</keyword>
<keyword evidence="5" id="KW-1185">Reference proteome</keyword>
<dbReference type="Pfam" id="PF24034">
    <property type="entry name" value="DUF7343"/>
    <property type="match status" value="1"/>
</dbReference>
<keyword evidence="2" id="KW-0812">Transmembrane</keyword>
<feature type="domain" description="DUF7343" evidence="3">
    <location>
        <begin position="268"/>
        <end position="328"/>
    </location>
</feature>
<dbReference type="KEGG" id="harc:HARCEL1_04840"/>
<reference evidence="4 5" key="1">
    <citation type="submission" date="2018-04" db="EMBL/GenBank/DDBJ databases">
        <title>Halococcoides cellulosivorans gen. nov., sp. nov., an extremely halophilic cellulose-utilizing haloarchaeon from hypersaline lakes.</title>
        <authorList>
            <person name="Sorokin D.Y."/>
            <person name="Toshchakov S.V."/>
            <person name="Samarov N.I."/>
            <person name="Korzhenkov A."/>
            <person name="Kublanov I.V."/>
        </authorList>
    </citation>
    <scope>NUCLEOTIDE SEQUENCE [LARGE SCALE GENOMIC DNA]</scope>
    <source>
        <strain evidence="4 5">HArcel1</strain>
    </source>
</reference>
<evidence type="ECO:0000313" key="5">
    <source>
        <dbReference type="Proteomes" id="UP000244727"/>
    </source>
</evidence>
<evidence type="ECO:0000259" key="3">
    <source>
        <dbReference type="Pfam" id="PF24034"/>
    </source>
</evidence>
<protein>
    <recommendedName>
        <fullName evidence="3">DUF7343 domain-containing protein</fullName>
    </recommendedName>
</protein>
<dbReference type="Proteomes" id="UP000244727">
    <property type="component" value="Chromosome"/>
</dbReference>
<dbReference type="EMBL" id="CP028858">
    <property type="protein sequence ID" value="AWB27079.1"/>
    <property type="molecule type" value="Genomic_DNA"/>
</dbReference>
<evidence type="ECO:0000313" key="4">
    <source>
        <dbReference type="EMBL" id="AWB27079.1"/>
    </source>
</evidence>
<organism evidence="4 5">
    <name type="scientific">Halococcoides cellulosivorans</name>
    <dbReference type="NCBI Taxonomy" id="1679096"/>
    <lineage>
        <taxon>Archaea</taxon>
        <taxon>Methanobacteriati</taxon>
        <taxon>Methanobacteriota</taxon>
        <taxon>Stenosarchaea group</taxon>
        <taxon>Halobacteria</taxon>
        <taxon>Halobacteriales</taxon>
        <taxon>Haloarculaceae</taxon>
        <taxon>Halococcoides</taxon>
    </lineage>
</organism>